<feature type="domain" description="Fatty acid desaturase" evidence="1">
    <location>
        <begin position="2"/>
        <end position="37"/>
    </location>
</feature>
<dbReference type="InterPro" id="IPR005804">
    <property type="entry name" value="FA_desaturase_dom"/>
</dbReference>
<keyword evidence="3" id="KW-1185">Reference proteome</keyword>
<evidence type="ECO:0000313" key="2">
    <source>
        <dbReference type="EMBL" id="VDM98453.1"/>
    </source>
</evidence>
<accession>A0A0N5CQH6</accession>
<dbReference type="PANTHER" id="PTHR12879:SF8">
    <property type="entry name" value="SPHINGOLIPID DELTA(4)-DESATURASE DES1"/>
    <property type="match status" value="1"/>
</dbReference>
<dbReference type="EMBL" id="UYYF01000517">
    <property type="protein sequence ID" value="VDM98453.1"/>
    <property type="molecule type" value="Genomic_DNA"/>
</dbReference>
<name>A0A0N5CQH6_THECL</name>
<dbReference type="Proteomes" id="UP000276776">
    <property type="component" value="Unassembled WGS sequence"/>
</dbReference>
<dbReference type="OMA" id="SSWIYMI"/>
<evidence type="ECO:0000313" key="3">
    <source>
        <dbReference type="Proteomes" id="UP000276776"/>
    </source>
</evidence>
<reference evidence="2 3" key="2">
    <citation type="submission" date="2018-11" db="EMBL/GenBank/DDBJ databases">
        <authorList>
            <consortium name="Pathogen Informatics"/>
        </authorList>
    </citation>
    <scope>NUCLEOTIDE SEQUENCE [LARGE SCALE GENOMIC DNA]</scope>
</reference>
<gene>
    <name evidence="2" type="ORF">TCLT_LOCUS2477</name>
</gene>
<dbReference type="OrthoDB" id="200948at2759"/>
<dbReference type="GO" id="GO:0042284">
    <property type="term" value="F:sphingolipid delta-4 desaturase activity"/>
    <property type="evidence" value="ECO:0007669"/>
    <property type="project" value="TreeGrafter"/>
</dbReference>
<sequence>MVTFNVGYHIEHHDFPYVCGSNLPKIAAIAPEYYEDYMVHSSWIYMIYDFLTNPDMSLYSRVKRKTVKPSDVRFFDSGPNSSYFIYKFFASVSKFAITH</sequence>
<dbReference type="AlphaFoldDB" id="A0A0N5CQH6"/>
<proteinExistence type="predicted"/>
<dbReference type="GO" id="GO:0016020">
    <property type="term" value="C:membrane"/>
    <property type="evidence" value="ECO:0007669"/>
    <property type="project" value="GOC"/>
</dbReference>
<dbReference type="PANTHER" id="PTHR12879">
    <property type="entry name" value="SPHINGOLIPID DELTA 4 DESATURASE/C-4 HYDROXYLASE PROTEIN DES2"/>
    <property type="match status" value="1"/>
</dbReference>
<evidence type="ECO:0000313" key="4">
    <source>
        <dbReference type="WBParaSite" id="TCLT_0000247601-mRNA-1"/>
    </source>
</evidence>
<dbReference type="GO" id="GO:0046513">
    <property type="term" value="P:ceramide biosynthetic process"/>
    <property type="evidence" value="ECO:0007669"/>
    <property type="project" value="TreeGrafter"/>
</dbReference>
<reference evidence="4" key="1">
    <citation type="submission" date="2017-02" db="UniProtKB">
        <authorList>
            <consortium name="WormBaseParasite"/>
        </authorList>
    </citation>
    <scope>IDENTIFICATION</scope>
</reference>
<dbReference type="WBParaSite" id="TCLT_0000247601-mRNA-1">
    <property type="protein sequence ID" value="TCLT_0000247601-mRNA-1"/>
    <property type="gene ID" value="TCLT_0000247601"/>
</dbReference>
<protein>
    <submittedName>
        <fullName evidence="4">FA_desaturase domain-containing protein</fullName>
    </submittedName>
</protein>
<evidence type="ECO:0000259" key="1">
    <source>
        <dbReference type="Pfam" id="PF00487"/>
    </source>
</evidence>
<dbReference type="STRING" id="103827.A0A0N5CQH6"/>
<dbReference type="Pfam" id="PF00487">
    <property type="entry name" value="FA_desaturase"/>
    <property type="match status" value="1"/>
</dbReference>
<organism evidence="4">
    <name type="scientific">Thelazia callipaeda</name>
    <name type="common">Oriental eyeworm</name>
    <name type="synonym">Parasitic nematode</name>
    <dbReference type="NCBI Taxonomy" id="103827"/>
    <lineage>
        <taxon>Eukaryota</taxon>
        <taxon>Metazoa</taxon>
        <taxon>Ecdysozoa</taxon>
        <taxon>Nematoda</taxon>
        <taxon>Chromadorea</taxon>
        <taxon>Rhabditida</taxon>
        <taxon>Spirurina</taxon>
        <taxon>Spiruromorpha</taxon>
        <taxon>Thelazioidea</taxon>
        <taxon>Thelaziidae</taxon>
        <taxon>Thelazia</taxon>
    </lineage>
</organism>